<sequence>MSGSQEEQLKAFYDQLDRFNSFWIKKRIFSRWKEHFVDTKQRIQKIIKSMDLNEQWILRYHLQSWKKFVLIQHQKRATKLRKIQLAKRVINRWRNYIARNKYLTLFKYFNLMRKDYVENKIKKVIMEKKNYKILKGYFQLMKDYSIHSFQKEINMHEKCLLLYKRNLKKKYFNSLKLSAKIKRDVEYMRSTALESRRFYIFKAFFQPWKEITQKRKINRCCFLILQQQQNLKRKQQIFYTWIHSSIKNYQVRVFSEKNLMFKYFKILQSWYLKQSKKKYQLQYFTNKKVNGLKKLILLEWFQYANRKVTREKKCEAYLLKKQIMLLEKSFQAFKSVCDKQIRKEKLIYLSMKHYQITTLKKYFESWALYLDQNQRQYLNKLEAYRHSEKMLQRLYFKTFKILLQKKKFLRDVEAQIELRKIQRDRQSIFQFMKSQMQQNYLIQKKVLERYQYKKLSSTFQELISYSKKQKQKKIIIKQNIMKLNFRLIQKTFSSWAFRSNQNKLPRYQKLNAQLFKQTKQYSKFFQLLKKKWIRSKIGKFIQQKKQSKLQESAFHLWRYLKIQEERINSNLIQSIINKSYKMFFILKEYAIKKKKQREIINFTKQKRNYRIQKLGWSVWKFFLRLKDEKNMYKMSLLRYALSKKAKKMLEAWGSHVSKRKNLNELSLKVQLNQQKWRKMMLLRILKEGAKGQLDFINFIKQYRMKNNLKTQRKAFQILTQYAEKKNIIKRIIQSNREAIQYRQLQNILVEWQYYIQRKKRDQLKLEEHISFKQCVQISKVIKYWRRLTKVLAKENNKIAIIQNNTKKKMEFSYFYQWCEVYQEKRFREQTDKMQQFLEKRVAFNLVMRALRRQVDQKNQKINTDAFAINHYIQNTYKKIFESLQYFKQESKRKKGLEIMSNLLAKAISFKRVVKKFKVAKNYSYHRKHCFKYYITKLYHKCFYILKQYQSFRENQRKLALKQFQSLQLQKLQKCFQYLKRNVDIQMNQRIFKKKFEKKKTLRLKKLSMLIWKDYYIRKRFINTKIREFRENTNQKMLRQAFIELHSYRLNKTYMKKCKQTAELFNINRIKKGYFNSWKITCDEEKYKIRQSNLAFRHYSFNVLVKSLRQWIRYIQREKIENNQTYNGVALRSIKLKQYAFQQLKKNYTLQTKSKIAKANHNVLTKAVFLRKWKRVTIKNKLSKPAIQTINNHLSIAIKRVCFDKIRQRSQKGDILQKIARIYNHNLNYNVLKAFLVNMLLQRRIEIYQLRRNFQTTKIVFSILKQYAEIKKKRVQKVVHTLQNIHGMIQYNLAQKVFYALKQYHYMKVLKRNTLIRYMNQLKLKTFLSFRKYVLEVHEQGPNESRIAAVHI</sequence>
<evidence type="ECO:0000313" key="1">
    <source>
        <dbReference type="EMBL" id="EAR94174.2"/>
    </source>
</evidence>
<dbReference type="InParanoid" id="I7M7L5"/>
<dbReference type="EMBL" id="GG662717">
    <property type="protein sequence ID" value="EAR94174.2"/>
    <property type="molecule type" value="Genomic_DNA"/>
</dbReference>
<dbReference type="KEGG" id="tet:TTHERM_00522410"/>
<name>I7M7L5_TETTS</name>
<proteinExistence type="predicted"/>
<accession>I7M7L5</accession>
<protein>
    <submittedName>
        <fullName evidence="1">Uncharacterized protein</fullName>
    </submittedName>
</protein>
<keyword evidence="2" id="KW-1185">Reference proteome</keyword>
<dbReference type="Proteomes" id="UP000009168">
    <property type="component" value="Unassembled WGS sequence"/>
</dbReference>
<organism evidence="1 2">
    <name type="scientific">Tetrahymena thermophila (strain SB210)</name>
    <dbReference type="NCBI Taxonomy" id="312017"/>
    <lineage>
        <taxon>Eukaryota</taxon>
        <taxon>Sar</taxon>
        <taxon>Alveolata</taxon>
        <taxon>Ciliophora</taxon>
        <taxon>Intramacronucleata</taxon>
        <taxon>Oligohymenophorea</taxon>
        <taxon>Hymenostomatida</taxon>
        <taxon>Tetrahymenina</taxon>
        <taxon>Tetrahymenidae</taxon>
        <taxon>Tetrahymena</taxon>
    </lineage>
</organism>
<dbReference type="RefSeq" id="XP_001014419.2">
    <property type="nucleotide sequence ID" value="XM_001014419.2"/>
</dbReference>
<reference evidence="2" key="1">
    <citation type="journal article" date="2006" name="PLoS Biol.">
        <title>Macronuclear genome sequence of the ciliate Tetrahymena thermophila, a model eukaryote.</title>
        <authorList>
            <person name="Eisen J.A."/>
            <person name="Coyne R.S."/>
            <person name="Wu M."/>
            <person name="Wu D."/>
            <person name="Thiagarajan M."/>
            <person name="Wortman J.R."/>
            <person name="Badger J.H."/>
            <person name="Ren Q."/>
            <person name="Amedeo P."/>
            <person name="Jones K.M."/>
            <person name="Tallon L.J."/>
            <person name="Delcher A.L."/>
            <person name="Salzberg S.L."/>
            <person name="Silva J.C."/>
            <person name="Haas B.J."/>
            <person name="Majoros W.H."/>
            <person name="Farzad M."/>
            <person name="Carlton J.M."/>
            <person name="Smith R.K. Jr."/>
            <person name="Garg J."/>
            <person name="Pearlman R.E."/>
            <person name="Karrer K.M."/>
            <person name="Sun L."/>
            <person name="Manning G."/>
            <person name="Elde N.C."/>
            <person name="Turkewitz A.P."/>
            <person name="Asai D.J."/>
            <person name="Wilkes D.E."/>
            <person name="Wang Y."/>
            <person name="Cai H."/>
            <person name="Collins K."/>
            <person name="Stewart B.A."/>
            <person name="Lee S.R."/>
            <person name="Wilamowska K."/>
            <person name="Weinberg Z."/>
            <person name="Ruzzo W.L."/>
            <person name="Wloga D."/>
            <person name="Gaertig J."/>
            <person name="Frankel J."/>
            <person name="Tsao C.-C."/>
            <person name="Gorovsky M.A."/>
            <person name="Keeling P.J."/>
            <person name="Waller R.F."/>
            <person name="Patron N.J."/>
            <person name="Cherry J.M."/>
            <person name="Stover N.A."/>
            <person name="Krieger C.J."/>
            <person name="del Toro C."/>
            <person name="Ryder H.F."/>
            <person name="Williamson S.C."/>
            <person name="Barbeau R.A."/>
            <person name="Hamilton E.P."/>
            <person name="Orias E."/>
        </authorList>
    </citation>
    <scope>NUCLEOTIDE SEQUENCE [LARGE SCALE GENOMIC DNA]</scope>
    <source>
        <strain evidence="2">SB210</strain>
    </source>
</reference>
<gene>
    <name evidence="1" type="ORF">TTHERM_00522410</name>
</gene>
<evidence type="ECO:0000313" key="2">
    <source>
        <dbReference type="Proteomes" id="UP000009168"/>
    </source>
</evidence>
<dbReference type="GeneID" id="7834017"/>